<sequence length="94" mass="10983">MVKGSVLNEEMKRKTQGSSSQSEGREKSRSKSKSKSKYKNVKCHYYHKTRHIQKHCFLWQKENNGKKGKSKEKDHDDHDDGRVTTATNDDLFIL</sequence>
<evidence type="ECO:0000313" key="3">
    <source>
        <dbReference type="Proteomes" id="UP000257109"/>
    </source>
</evidence>
<keyword evidence="3" id="KW-1185">Reference proteome</keyword>
<gene>
    <name evidence="2" type="ORF">CR513_25377</name>
</gene>
<protein>
    <submittedName>
        <fullName evidence="2">Uncharacterized protein</fullName>
    </submittedName>
</protein>
<organism evidence="2 3">
    <name type="scientific">Mucuna pruriens</name>
    <name type="common">Velvet bean</name>
    <name type="synonym">Dolichos pruriens</name>
    <dbReference type="NCBI Taxonomy" id="157652"/>
    <lineage>
        <taxon>Eukaryota</taxon>
        <taxon>Viridiplantae</taxon>
        <taxon>Streptophyta</taxon>
        <taxon>Embryophyta</taxon>
        <taxon>Tracheophyta</taxon>
        <taxon>Spermatophyta</taxon>
        <taxon>Magnoliopsida</taxon>
        <taxon>eudicotyledons</taxon>
        <taxon>Gunneridae</taxon>
        <taxon>Pentapetalae</taxon>
        <taxon>rosids</taxon>
        <taxon>fabids</taxon>
        <taxon>Fabales</taxon>
        <taxon>Fabaceae</taxon>
        <taxon>Papilionoideae</taxon>
        <taxon>50 kb inversion clade</taxon>
        <taxon>NPAAA clade</taxon>
        <taxon>indigoferoid/millettioid clade</taxon>
        <taxon>Phaseoleae</taxon>
        <taxon>Mucuna</taxon>
    </lineage>
</organism>
<feature type="compositionally biased region" description="Basic residues" evidence="1">
    <location>
        <begin position="30"/>
        <end position="41"/>
    </location>
</feature>
<evidence type="ECO:0000256" key="1">
    <source>
        <dbReference type="SAM" id="MobiDB-lite"/>
    </source>
</evidence>
<dbReference type="Proteomes" id="UP000257109">
    <property type="component" value="Unassembled WGS sequence"/>
</dbReference>
<feature type="region of interest" description="Disordered" evidence="1">
    <location>
        <begin position="1"/>
        <end position="41"/>
    </location>
</feature>
<evidence type="ECO:0000313" key="2">
    <source>
        <dbReference type="EMBL" id="RDX92475.1"/>
    </source>
</evidence>
<dbReference type="AlphaFoldDB" id="A0A371GPJ1"/>
<accession>A0A371GPJ1</accession>
<feature type="non-terminal residue" evidence="2">
    <location>
        <position position="1"/>
    </location>
</feature>
<reference evidence="2" key="1">
    <citation type="submission" date="2018-05" db="EMBL/GenBank/DDBJ databases">
        <title>Draft genome of Mucuna pruriens seed.</title>
        <authorList>
            <person name="Nnadi N.E."/>
            <person name="Vos R."/>
            <person name="Hasami M.H."/>
            <person name="Devisetty U.K."/>
            <person name="Aguiy J.C."/>
        </authorList>
    </citation>
    <scope>NUCLEOTIDE SEQUENCE [LARGE SCALE GENOMIC DNA]</scope>
    <source>
        <strain evidence="2">JCA_2017</strain>
    </source>
</reference>
<feature type="region of interest" description="Disordered" evidence="1">
    <location>
        <begin position="63"/>
        <end position="94"/>
    </location>
</feature>
<name>A0A371GPJ1_MUCPR</name>
<feature type="compositionally biased region" description="Basic and acidic residues" evidence="1">
    <location>
        <begin position="71"/>
        <end position="82"/>
    </location>
</feature>
<dbReference type="EMBL" id="QJKJ01004866">
    <property type="protein sequence ID" value="RDX92475.1"/>
    <property type="molecule type" value="Genomic_DNA"/>
</dbReference>
<comment type="caution">
    <text evidence="2">The sequence shown here is derived from an EMBL/GenBank/DDBJ whole genome shotgun (WGS) entry which is preliminary data.</text>
</comment>
<proteinExistence type="predicted"/>